<feature type="non-terminal residue" evidence="1">
    <location>
        <position position="1"/>
    </location>
</feature>
<name>A0A6A4LTD8_9ERIC</name>
<dbReference type="Proteomes" id="UP000428333">
    <property type="component" value="Linkage Group LG06"/>
</dbReference>
<proteinExistence type="predicted"/>
<feature type="non-terminal residue" evidence="1">
    <location>
        <position position="214"/>
    </location>
</feature>
<accession>A0A6A4LTD8</accession>
<dbReference type="PANTHER" id="PTHR23185">
    <property type="entry name" value="PROTEIN VIRILIZER HOMOLOG"/>
    <property type="match status" value="1"/>
</dbReference>
<dbReference type="OrthoDB" id="2011702at2759"/>
<dbReference type="InterPro" id="IPR026736">
    <property type="entry name" value="Virilizer"/>
</dbReference>
<evidence type="ECO:0000313" key="2">
    <source>
        <dbReference type="Proteomes" id="UP000428333"/>
    </source>
</evidence>
<sequence length="214" mass="23764">MERLCLSPSSTLPLKWCVSWGKSDQRYPLASRFLPTQSESPALLSNIKLIKFKKRFQALGNDRLGIHQSIGRSERFFPLSTALLSSVSRSQMGNAVDIFVDIASYLEAVILSLLFCRSGLIFLLHHPELSTNVILALRGSDGLKKEEPLPLQYASVLISKGFVCQPEEIGMIVNAIDRLLTSDAHSEEILWVLCALSRSHCGRQALLAVGHFLE</sequence>
<protein>
    <submittedName>
        <fullName evidence="1">Uncharacterized protein</fullName>
    </submittedName>
</protein>
<organism evidence="1 2">
    <name type="scientific">Rhododendron williamsianum</name>
    <dbReference type="NCBI Taxonomy" id="262921"/>
    <lineage>
        <taxon>Eukaryota</taxon>
        <taxon>Viridiplantae</taxon>
        <taxon>Streptophyta</taxon>
        <taxon>Embryophyta</taxon>
        <taxon>Tracheophyta</taxon>
        <taxon>Spermatophyta</taxon>
        <taxon>Magnoliopsida</taxon>
        <taxon>eudicotyledons</taxon>
        <taxon>Gunneridae</taxon>
        <taxon>Pentapetalae</taxon>
        <taxon>asterids</taxon>
        <taxon>Ericales</taxon>
        <taxon>Ericaceae</taxon>
        <taxon>Ericoideae</taxon>
        <taxon>Rhodoreae</taxon>
        <taxon>Rhododendron</taxon>
    </lineage>
</organism>
<evidence type="ECO:0000313" key="1">
    <source>
        <dbReference type="EMBL" id="KAE9457578.1"/>
    </source>
</evidence>
<comment type="caution">
    <text evidence="1">The sequence shown here is derived from an EMBL/GenBank/DDBJ whole genome shotgun (WGS) entry which is preliminary data.</text>
</comment>
<dbReference type="GO" id="GO:0036396">
    <property type="term" value="C:RNA N6-methyladenosine methyltransferase complex"/>
    <property type="evidence" value="ECO:0007669"/>
    <property type="project" value="TreeGrafter"/>
</dbReference>
<dbReference type="PANTHER" id="PTHR23185:SF0">
    <property type="entry name" value="PROTEIN VIRILIZER HOMOLOG"/>
    <property type="match status" value="1"/>
</dbReference>
<reference evidence="1 2" key="1">
    <citation type="journal article" date="2019" name="Genome Biol. Evol.">
        <title>The Rhododendron genome and chromosomal organization provide insight into shared whole-genome duplications across the heath family (Ericaceae).</title>
        <authorList>
            <person name="Soza V.L."/>
            <person name="Lindsley D."/>
            <person name="Waalkes A."/>
            <person name="Ramage E."/>
            <person name="Patwardhan R.P."/>
            <person name="Burton J.N."/>
            <person name="Adey A."/>
            <person name="Kumar A."/>
            <person name="Qiu R."/>
            <person name="Shendure J."/>
            <person name="Hall B."/>
        </authorList>
    </citation>
    <scope>NUCLEOTIDE SEQUENCE [LARGE SCALE GENOMIC DNA]</scope>
    <source>
        <strain evidence="1">RSF 1966-606</strain>
    </source>
</reference>
<dbReference type="AlphaFoldDB" id="A0A6A4LTD8"/>
<dbReference type="EMBL" id="QEFC01001477">
    <property type="protein sequence ID" value="KAE9457578.1"/>
    <property type="molecule type" value="Genomic_DNA"/>
</dbReference>
<gene>
    <name evidence="1" type="ORF">C3L33_10510</name>
</gene>
<keyword evidence="2" id="KW-1185">Reference proteome</keyword>
<dbReference type="GO" id="GO:0003723">
    <property type="term" value="F:RNA binding"/>
    <property type="evidence" value="ECO:0007669"/>
    <property type="project" value="TreeGrafter"/>
</dbReference>